<evidence type="ECO:0000313" key="2">
    <source>
        <dbReference type="EMBL" id="NOJ22607.1"/>
    </source>
</evidence>
<dbReference type="EMBL" id="VTXP01000004">
    <property type="protein sequence ID" value="NOJ22607.1"/>
    <property type="molecule type" value="Genomic_DNA"/>
</dbReference>
<dbReference type="PROSITE" id="PS51257">
    <property type="entry name" value="PROKAR_LIPOPROTEIN"/>
    <property type="match status" value="1"/>
</dbReference>
<evidence type="ECO:0008006" key="4">
    <source>
        <dbReference type="Google" id="ProtNLM"/>
    </source>
</evidence>
<proteinExistence type="predicted"/>
<gene>
    <name evidence="2" type="ORF">F0238_07640</name>
</gene>
<dbReference type="RefSeq" id="WP_038155996.1">
    <property type="nucleotide sequence ID" value="NZ_JABSMU010000002.1"/>
</dbReference>
<comment type="caution">
    <text evidence="2">The sequence shown here is derived from an EMBL/GenBank/DDBJ whole genome shotgun (WGS) entry which is preliminary data.</text>
</comment>
<evidence type="ECO:0000313" key="3">
    <source>
        <dbReference type="Proteomes" id="UP000576645"/>
    </source>
</evidence>
<protein>
    <recommendedName>
        <fullName evidence="4">Lipoprotein</fullName>
    </recommendedName>
</protein>
<organism evidence="2 3">
    <name type="scientific">Vibrio coralliilyticus</name>
    <dbReference type="NCBI Taxonomy" id="190893"/>
    <lineage>
        <taxon>Bacteria</taxon>
        <taxon>Pseudomonadati</taxon>
        <taxon>Pseudomonadota</taxon>
        <taxon>Gammaproteobacteria</taxon>
        <taxon>Vibrionales</taxon>
        <taxon>Vibrionaceae</taxon>
        <taxon>Vibrio</taxon>
    </lineage>
</organism>
<feature type="chain" id="PRO_5042949770" description="Lipoprotein" evidence="1">
    <location>
        <begin position="19"/>
        <end position="119"/>
    </location>
</feature>
<evidence type="ECO:0000256" key="1">
    <source>
        <dbReference type="SAM" id="SignalP"/>
    </source>
</evidence>
<sequence>MFKWCTSLLLALSGLSLAACNSTSSNVNQTNLEVPLESHKVSEGRISFKAVSTGCSSNEDFVIRVDSEDAEKAGISIIRIKKDLCKRMPAYEAFELPLLESIKDKRITVNNPKGEAIRK</sequence>
<accession>A0AAP6ZPU3</accession>
<dbReference type="AlphaFoldDB" id="A0AAP6ZPU3"/>
<reference evidence="2 3" key="1">
    <citation type="submission" date="2019-09" db="EMBL/GenBank/DDBJ databases">
        <title>Draft genome sequencing and comparative genomics of hatchery-associated Vibrios.</title>
        <authorList>
            <person name="Kehlet-Delgado H."/>
            <person name="Mueller R.S."/>
        </authorList>
    </citation>
    <scope>NUCLEOTIDE SEQUENCE [LARGE SCALE GENOMIC DNA]</scope>
    <source>
        <strain evidence="2 3">09-121-3</strain>
    </source>
</reference>
<feature type="signal peptide" evidence="1">
    <location>
        <begin position="1"/>
        <end position="18"/>
    </location>
</feature>
<keyword evidence="1" id="KW-0732">Signal</keyword>
<name>A0AAP6ZPU3_9VIBR</name>
<dbReference type="Proteomes" id="UP000576645">
    <property type="component" value="Unassembled WGS sequence"/>
</dbReference>